<dbReference type="AlphaFoldDB" id="A0A4Y2W567"/>
<keyword evidence="5" id="KW-1185">Reference proteome</keyword>
<dbReference type="EMBL" id="BGPR01055513">
    <property type="protein sequence ID" value="GBO32067.1"/>
    <property type="molecule type" value="Genomic_DNA"/>
</dbReference>
<dbReference type="EMBL" id="BGPR01055421">
    <property type="protein sequence ID" value="GBO32001.1"/>
    <property type="molecule type" value="Genomic_DNA"/>
</dbReference>
<proteinExistence type="predicted"/>
<dbReference type="EMBL" id="BGPR01055422">
    <property type="protein sequence ID" value="GBO32004.1"/>
    <property type="molecule type" value="Genomic_DNA"/>
</dbReference>
<accession>A0A4Y2W567</accession>
<evidence type="ECO:0000313" key="1">
    <source>
        <dbReference type="EMBL" id="GBO32001.1"/>
    </source>
</evidence>
<evidence type="ECO:0000313" key="4">
    <source>
        <dbReference type="EMBL" id="GBO32077.1"/>
    </source>
</evidence>
<protein>
    <submittedName>
        <fullName evidence="1">Uncharacterized protein</fullName>
    </submittedName>
</protein>
<evidence type="ECO:0000313" key="2">
    <source>
        <dbReference type="EMBL" id="GBO32004.1"/>
    </source>
</evidence>
<gene>
    <name evidence="4" type="ORF">AVEN_132766_1</name>
    <name evidence="1" type="ORF">AVEN_136142_1</name>
    <name evidence="2" type="ORF">AVEN_198729_1</name>
    <name evidence="3" type="ORF">AVEN_224237_1</name>
</gene>
<reference evidence="1 5" key="1">
    <citation type="journal article" date="2019" name="Sci. Rep.">
        <title>Orb-weaving spider Araneus ventricosus genome elucidates the spidroin gene catalogue.</title>
        <authorList>
            <person name="Kono N."/>
            <person name="Nakamura H."/>
            <person name="Ohtoshi R."/>
            <person name="Moran D.A.P."/>
            <person name="Shinohara A."/>
            <person name="Yoshida Y."/>
            <person name="Fujiwara M."/>
            <person name="Mori M."/>
            <person name="Tomita M."/>
            <person name="Arakawa K."/>
        </authorList>
    </citation>
    <scope>NUCLEOTIDE SEQUENCE [LARGE SCALE GENOMIC DNA]</scope>
</reference>
<dbReference type="EMBL" id="BGPR01055521">
    <property type="protein sequence ID" value="GBO32077.1"/>
    <property type="molecule type" value="Genomic_DNA"/>
</dbReference>
<evidence type="ECO:0000313" key="5">
    <source>
        <dbReference type="Proteomes" id="UP000499080"/>
    </source>
</evidence>
<name>A0A4Y2W567_ARAVE</name>
<dbReference type="Proteomes" id="UP000499080">
    <property type="component" value="Unassembled WGS sequence"/>
</dbReference>
<organism evidence="1 5">
    <name type="scientific">Araneus ventricosus</name>
    <name type="common">Orbweaver spider</name>
    <name type="synonym">Epeira ventricosa</name>
    <dbReference type="NCBI Taxonomy" id="182803"/>
    <lineage>
        <taxon>Eukaryota</taxon>
        <taxon>Metazoa</taxon>
        <taxon>Ecdysozoa</taxon>
        <taxon>Arthropoda</taxon>
        <taxon>Chelicerata</taxon>
        <taxon>Arachnida</taxon>
        <taxon>Araneae</taxon>
        <taxon>Araneomorphae</taxon>
        <taxon>Entelegynae</taxon>
        <taxon>Araneoidea</taxon>
        <taxon>Araneidae</taxon>
        <taxon>Araneus</taxon>
    </lineage>
</organism>
<sequence length="140" mass="16024">MRPTRTVVRKLWVATPKGVVGNFLSVAKFKEIYLTIKNIRLFFKNCGCEQQSSLHRGYRPPEGSRLRLSDLQRGRVQGYQTSRGVATTVIRPSETSRLRLSDLQRGHDLGYQTSREVATKVIRPPEGSRLRLSNFQRGHD</sequence>
<comment type="caution">
    <text evidence="1">The sequence shown here is derived from an EMBL/GenBank/DDBJ whole genome shotgun (WGS) entry which is preliminary data.</text>
</comment>
<evidence type="ECO:0000313" key="3">
    <source>
        <dbReference type="EMBL" id="GBO32067.1"/>
    </source>
</evidence>